<dbReference type="Pfam" id="PF14092">
    <property type="entry name" value="DUF4270"/>
    <property type="match status" value="1"/>
</dbReference>
<gene>
    <name evidence="2" type="ORF">DVK85_03315</name>
</gene>
<evidence type="ECO:0000313" key="2">
    <source>
        <dbReference type="EMBL" id="AXG73309.1"/>
    </source>
</evidence>
<dbReference type="RefSeq" id="WP_114677070.1">
    <property type="nucleotide sequence ID" value="NZ_CP031188.1"/>
</dbReference>
<protein>
    <submittedName>
        <fullName evidence="2">DUF4270 family protein</fullName>
    </submittedName>
</protein>
<dbReference type="InterPro" id="IPR025366">
    <property type="entry name" value="DUF4270"/>
</dbReference>
<organism evidence="2 3">
    <name type="scientific">Flavobacterium arcticum</name>
    <dbReference type="NCBI Taxonomy" id="1784713"/>
    <lineage>
        <taxon>Bacteria</taxon>
        <taxon>Pseudomonadati</taxon>
        <taxon>Bacteroidota</taxon>
        <taxon>Flavobacteriia</taxon>
        <taxon>Flavobacteriales</taxon>
        <taxon>Flavobacteriaceae</taxon>
        <taxon>Flavobacterium</taxon>
    </lineage>
</organism>
<reference evidence="2 3" key="1">
    <citation type="submission" date="2018-07" db="EMBL/GenBank/DDBJ databases">
        <title>Complete genome sequence of Flavobacterium arcticum type strain SM1502T.</title>
        <authorList>
            <person name="Li Y."/>
            <person name="Li D.-D."/>
        </authorList>
    </citation>
    <scope>NUCLEOTIDE SEQUENCE [LARGE SCALE GENOMIC DNA]</scope>
    <source>
        <strain evidence="2 3">SM1502</strain>
    </source>
</reference>
<sequence length="442" mass="50614">MMNRLYSVICCCSIFIALMFVSCNNDIVDDAYDPGEGFTESNVRIVVVDTFDIRMSTFRYDSIINEGQNRVLVGRYSDPYFGVIKATAFADFTPETYSLDEEATFDSIAVSLKYDGFYYNDTLLQKTIKIQELTKEIRYKNNESYFYNTSDIESSNTIIGQKTFYPRISNDSIAIRLTDAFGQNLFDKIQSNIINDQEQFTDYFKGLKIAPDDTEDASIIAFNIAETYIRIYYSLPDQSSSESEFMDLNFRTNSNKKFFSKIESDRNGTPLENVNGKENEATSASLNDLTYIQSGIGITTKVTFPNIRDVRYINNNNGSIFKANLKIKLNSAYYDKKVYPSDSLYVYVLDQNNDILAPLYNSGGDIVAGYIDYSDEEINEVYLYVPVEAFLEKVITNSTYLNYGLTFIPLHFNSATERLILNGENNSDYESRLELTYIIYDK</sequence>
<evidence type="ECO:0000256" key="1">
    <source>
        <dbReference type="SAM" id="SignalP"/>
    </source>
</evidence>
<feature type="chain" id="PRO_5016781580" evidence="1">
    <location>
        <begin position="26"/>
        <end position="442"/>
    </location>
</feature>
<dbReference type="Proteomes" id="UP000253951">
    <property type="component" value="Chromosome"/>
</dbReference>
<keyword evidence="3" id="KW-1185">Reference proteome</keyword>
<feature type="signal peptide" evidence="1">
    <location>
        <begin position="1"/>
        <end position="25"/>
    </location>
</feature>
<dbReference type="AlphaFoldDB" id="A0A345H9P9"/>
<proteinExistence type="predicted"/>
<dbReference type="OrthoDB" id="1092930at2"/>
<keyword evidence="1" id="KW-0732">Signal</keyword>
<dbReference type="KEGG" id="fat:DVK85_03315"/>
<dbReference type="PROSITE" id="PS51257">
    <property type="entry name" value="PROKAR_LIPOPROTEIN"/>
    <property type="match status" value="1"/>
</dbReference>
<accession>A0A345H9P9</accession>
<evidence type="ECO:0000313" key="3">
    <source>
        <dbReference type="Proteomes" id="UP000253951"/>
    </source>
</evidence>
<dbReference type="EMBL" id="CP031188">
    <property type="protein sequence ID" value="AXG73309.1"/>
    <property type="molecule type" value="Genomic_DNA"/>
</dbReference>
<name>A0A345H9P9_9FLAO</name>